<keyword evidence="1" id="KW-0597">Phosphoprotein</keyword>
<reference evidence="3 4" key="1">
    <citation type="journal article" date="2019" name="Nat. Microbiol.">
        <title>Mediterranean grassland soil C-N compound turnover is dependent on rainfall and depth, and is mediated by genomically divergent microorganisms.</title>
        <authorList>
            <person name="Diamond S."/>
            <person name="Andeer P.F."/>
            <person name="Li Z."/>
            <person name="Crits-Christoph A."/>
            <person name="Burstein D."/>
            <person name="Anantharaman K."/>
            <person name="Lane K.R."/>
            <person name="Thomas B.C."/>
            <person name="Pan C."/>
            <person name="Northen T.R."/>
            <person name="Banfield J.F."/>
        </authorList>
    </citation>
    <scope>NUCLEOTIDE SEQUENCE [LARGE SCALE GENOMIC DNA]</scope>
    <source>
        <strain evidence="3">NP_3</strain>
    </source>
</reference>
<name>A0A537JVP1_9BACT</name>
<proteinExistence type="predicted"/>
<evidence type="ECO:0000259" key="2">
    <source>
        <dbReference type="PROSITE" id="PS50110"/>
    </source>
</evidence>
<gene>
    <name evidence="3" type="ORF">E6H00_15930</name>
</gene>
<dbReference type="PROSITE" id="PS50110">
    <property type="entry name" value="RESPONSE_REGULATORY"/>
    <property type="match status" value="1"/>
</dbReference>
<dbReference type="Gene3D" id="3.40.50.2300">
    <property type="match status" value="1"/>
</dbReference>
<dbReference type="PANTHER" id="PTHR44520:SF2">
    <property type="entry name" value="RESPONSE REGULATOR RCP1"/>
    <property type="match status" value="1"/>
</dbReference>
<sequence>MTDSPEAGRTKNNAPVQIMLVEDNPGDVHLLELSLRSRNIVFDLILYKDGAQVIRAISESHLVVPDLILVDLNLPRRDGFDVLNVVRREPRLVGVPVGVLTASDTSKDRQFAALMEAARYIHKPQKLKEFIDEVGRAVQELLALSPRRKMTPS</sequence>
<dbReference type="GO" id="GO:0000160">
    <property type="term" value="P:phosphorelay signal transduction system"/>
    <property type="evidence" value="ECO:0007669"/>
    <property type="project" value="InterPro"/>
</dbReference>
<dbReference type="EMBL" id="VBAK01000161">
    <property type="protein sequence ID" value="TMI87352.1"/>
    <property type="molecule type" value="Genomic_DNA"/>
</dbReference>
<protein>
    <submittedName>
        <fullName evidence="3">Response regulator</fullName>
    </submittedName>
</protein>
<evidence type="ECO:0000313" key="4">
    <source>
        <dbReference type="Proteomes" id="UP000318509"/>
    </source>
</evidence>
<feature type="modified residue" description="4-aspartylphosphate" evidence="1">
    <location>
        <position position="71"/>
    </location>
</feature>
<dbReference type="InterPro" id="IPR052893">
    <property type="entry name" value="TCS_response_regulator"/>
</dbReference>
<dbReference type="PANTHER" id="PTHR44520">
    <property type="entry name" value="RESPONSE REGULATOR RCP1-RELATED"/>
    <property type="match status" value="1"/>
</dbReference>
<organism evidence="3 4">
    <name type="scientific">Candidatus Segetimicrobium genomatis</name>
    <dbReference type="NCBI Taxonomy" id="2569760"/>
    <lineage>
        <taxon>Bacteria</taxon>
        <taxon>Bacillati</taxon>
        <taxon>Candidatus Sysuimicrobiota</taxon>
        <taxon>Candidatus Sysuimicrobiia</taxon>
        <taxon>Candidatus Sysuimicrobiales</taxon>
        <taxon>Candidatus Segetimicrobiaceae</taxon>
        <taxon>Candidatus Segetimicrobium</taxon>
    </lineage>
</organism>
<comment type="caution">
    <text evidence="3">The sequence shown here is derived from an EMBL/GenBank/DDBJ whole genome shotgun (WGS) entry which is preliminary data.</text>
</comment>
<dbReference type="Pfam" id="PF00072">
    <property type="entry name" value="Response_reg"/>
    <property type="match status" value="1"/>
</dbReference>
<accession>A0A537JVP1</accession>
<dbReference type="InterPro" id="IPR011006">
    <property type="entry name" value="CheY-like_superfamily"/>
</dbReference>
<dbReference type="AlphaFoldDB" id="A0A537JVP1"/>
<dbReference type="Proteomes" id="UP000318509">
    <property type="component" value="Unassembled WGS sequence"/>
</dbReference>
<evidence type="ECO:0000313" key="3">
    <source>
        <dbReference type="EMBL" id="TMI87352.1"/>
    </source>
</evidence>
<dbReference type="InterPro" id="IPR001789">
    <property type="entry name" value="Sig_transdc_resp-reg_receiver"/>
</dbReference>
<dbReference type="SUPFAM" id="SSF52172">
    <property type="entry name" value="CheY-like"/>
    <property type="match status" value="1"/>
</dbReference>
<evidence type="ECO:0000256" key="1">
    <source>
        <dbReference type="PROSITE-ProRule" id="PRU00169"/>
    </source>
</evidence>
<feature type="domain" description="Response regulatory" evidence="2">
    <location>
        <begin position="17"/>
        <end position="138"/>
    </location>
</feature>
<dbReference type="SMART" id="SM00448">
    <property type="entry name" value="REC"/>
    <property type="match status" value="1"/>
</dbReference>